<keyword evidence="2" id="KW-1185">Reference proteome</keyword>
<dbReference type="RefSeq" id="XP_005702627.1">
    <property type="nucleotide sequence ID" value="XM_005702570.1"/>
</dbReference>
<dbReference type="Proteomes" id="UP000030680">
    <property type="component" value="Unassembled WGS sequence"/>
</dbReference>
<dbReference type="GeneID" id="17085094"/>
<gene>
    <name evidence="1" type="ORF">Gasu_62440</name>
</gene>
<evidence type="ECO:0000313" key="2">
    <source>
        <dbReference type="Proteomes" id="UP000030680"/>
    </source>
</evidence>
<feature type="non-terminal residue" evidence="1">
    <location>
        <position position="1"/>
    </location>
</feature>
<dbReference type="EMBL" id="KB454608">
    <property type="protein sequence ID" value="EME26107.1"/>
    <property type="molecule type" value="Genomic_DNA"/>
</dbReference>
<organism evidence="1 2">
    <name type="scientific">Galdieria sulphuraria</name>
    <name type="common">Red alga</name>
    <dbReference type="NCBI Taxonomy" id="130081"/>
    <lineage>
        <taxon>Eukaryota</taxon>
        <taxon>Rhodophyta</taxon>
        <taxon>Bangiophyceae</taxon>
        <taxon>Galdieriales</taxon>
        <taxon>Galdieriaceae</taxon>
        <taxon>Galdieria</taxon>
    </lineage>
</organism>
<dbReference type="Gramene" id="EME26107">
    <property type="protein sequence ID" value="EME26107"/>
    <property type="gene ID" value="Gasu_62440"/>
</dbReference>
<accession>M2X8D3</accession>
<dbReference type="AlphaFoldDB" id="M2X8D3"/>
<sequence>SDKVGTSIDGVSERHLLQIVFGTYIVEEEDNSSSTV</sequence>
<name>M2X8D3_GALSU</name>
<dbReference type="KEGG" id="gsl:Gasu_62440"/>
<proteinExistence type="predicted"/>
<evidence type="ECO:0000313" key="1">
    <source>
        <dbReference type="EMBL" id="EME26107.1"/>
    </source>
</evidence>
<reference evidence="2" key="1">
    <citation type="journal article" date="2013" name="Science">
        <title>Gene transfer from bacteria and archaea facilitated evolution of an extremophilic eukaryote.</title>
        <authorList>
            <person name="Schonknecht G."/>
            <person name="Chen W.H."/>
            <person name="Ternes C.M."/>
            <person name="Barbier G.G."/>
            <person name="Shrestha R.P."/>
            <person name="Stanke M."/>
            <person name="Brautigam A."/>
            <person name="Baker B.J."/>
            <person name="Banfield J.F."/>
            <person name="Garavito R.M."/>
            <person name="Carr K."/>
            <person name="Wilkerson C."/>
            <person name="Rensing S.A."/>
            <person name="Gagneul D."/>
            <person name="Dickenson N.E."/>
            <person name="Oesterhelt C."/>
            <person name="Lercher M.J."/>
            <person name="Weber A.P."/>
        </authorList>
    </citation>
    <scope>NUCLEOTIDE SEQUENCE [LARGE SCALE GENOMIC DNA]</scope>
    <source>
        <strain evidence="2">074W</strain>
    </source>
</reference>
<protein>
    <submittedName>
        <fullName evidence="1">Uncharacterized protein</fullName>
    </submittedName>
</protein>